<proteinExistence type="predicted"/>
<evidence type="ECO:0000313" key="3">
    <source>
        <dbReference type="EMBL" id="SMY08521.1"/>
    </source>
</evidence>
<dbReference type="EMBL" id="FXZK01000005">
    <property type="protein sequence ID" value="SMY08521.1"/>
    <property type="molecule type" value="Genomic_DNA"/>
</dbReference>
<organism evidence="3 4">
    <name type="scientific">Flavimaricola marinus</name>
    <dbReference type="NCBI Taxonomy" id="1819565"/>
    <lineage>
        <taxon>Bacteria</taxon>
        <taxon>Pseudomonadati</taxon>
        <taxon>Pseudomonadota</taxon>
        <taxon>Alphaproteobacteria</taxon>
        <taxon>Rhodobacterales</taxon>
        <taxon>Paracoccaceae</taxon>
        <taxon>Flavimaricola</taxon>
    </lineage>
</organism>
<evidence type="ECO:0008006" key="5">
    <source>
        <dbReference type="Google" id="ProtNLM"/>
    </source>
</evidence>
<dbReference type="RefSeq" id="WP_093992725.1">
    <property type="nucleotide sequence ID" value="NZ_FXZK01000005.1"/>
</dbReference>
<evidence type="ECO:0000256" key="1">
    <source>
        <dbReference type="SAM" id="MobiDB-lite"/>
    </source>
</evidence>
<feature type="compositionally biased region" description="Acidic residues" evidence="1">
    <location>
        <begin position="111"/>
        <end position="128"/>
    </location>
</feature>
<protein>
    <recommendedName>
        <fullName evidence="5">AAA+ family ATPase</fullName>
    </recommendedName>
</protein>
<accession>A0A238LFW2</accession>
<dbReference type="AlphaFoldDB" id="A0A238LFW2"/>
<feature type="signal peptide" evidence="2">
    <location>
        <begin position="1"/>
        <end position="19"/>
    </location>
</feature>
<dbReference type="OrthoDB" id="7308154at2"/>
<sequence length="128" mass="14208">MKQFALPLALCLSAVPALAQDDEGFSLMDEGARMFLRGLMSELEPTFEELEGFAQEIQPAMRQLAEQMGPALSALMSQIDDIRHYEAPVILDNGDILIRRSPDAPPYVPAEPDEPEVQQDDPPEQIDL</sequence>
<gene>
    <name evidence="3" type="ORF">LOM8899_02674</name>
</gene>
<keyword evidence="2" id="KW-0732">Signal</keyword>
<feature type="region of interest" description="Disordered" evidence="1">
    <location>
        <begin position="101"/>
        <end position="128"/>
    </location>
</feature>
<dbReference type="Proteomes" id="UP000201613">
    <property type="component" value="Unassembled WGS sequence"/>
</dbReference>
<name>A0A238LFW2_9RHOB</name>
<evidence type="ECO:0000256" key="2">
    <source>
        <dbReference type="SAM" id="SignalP"/>
    </source>
</evidence>
<keyword evidence="4" id="KW-1185">Reference proteome</keyword>
<reference evidence="3 4" key="1">
    <citation type="submission" date="2017-05" db="EMBL/GenBank/DDBJ databases">
        <authorList>
            <person name="Song R."/>
            <person name="Chenine A.L."/>
            <person name="Ruprecht R.M."/>
        </authorList>
    </citation>
    <scope>NUCLEOTIDE SEQUENCE [LARGE SCALE GENOMIC DNA]</scope>
    <source>
        <strain evidence="3 4">CECT 8899</strain>
    </source>
</reference>
<feature type="chain" id="PRO_5012308507" description="AAA+ family ATPase" evidence="2">
    <location>
        <begin position="20"/>
        <end position="128"/>
    </location>
</feature>
<evidence type="ECO:0000313" key="4">
    <source>
        <dbReference type="Proteomes" id="UP000201613"/>
    </source>
</evidence>